<evidence type="ECO:0000313" key="2">
    <source>
        <dbReference type="Proteomes" id="UP000030185"/>
    </source>
</evidence>
<accession>A0A098LHI1</accession>
<dbReference type="RefSeq" id="WP_045466168.1">
    <property type="nucleotide sequence ID" value="NZ_BBLT01000007.1"/>
</dbReference>
<dbReference type="OrthoDB" id="1494870at2"/>
<dbReference type="Proteomes" id="UP000030185">
    <property type="component" value="Unassembled WGS sequence"/>
</dbReference>
<dbReference type="eggNOG" id="ENOG5033E6D">
    <property type="taxonomic scope" value="Bacteria"/>
</dbReference>
<sequence length="121" mass="13967">MTTSRPLEYVCFFPVNIPTGEGEAYWFASVDVYSKVIFSTGAELGLNKQIVLKHLSLLMNEDNFKKHRDKGFTLIIHKDYGYLKEMTDIIAPYKGKLMISDALVTKEMVPVMEHIFKSMRR</sequence>
<proteinExistence type="predicted"/>
<gene>
    <name evidence="1" type="ORF">MYP_3629</name>
</gene>
<dbReference type="EMBL" id="BBLT01000007">
    <property type="protein sequence ID" value="GAL86400.1"/>
    <property type="molecule type" value="Genomic_DNA"/>
</dbReference>
<dbReference type="AlphaFoldDB" id="A0A098LHI1"/>
<comment type="caution">
    <text evidence="1">The sequence shown here is derived from an EMBL/GenBank/DDBJ whole genome shotgun (WGS) entry which is preliminary data.</text>
</comment>
<keyword evidence="2" id="KW-1185">Reference proteome</keyword>
<organism evidence="1 2">
    <name type="scientific">Sporocytophaga myxococcoides</name>
    <dbReference type="NCBI Taxonomy" id="153721"/>
    <lineage>
        <taxon>Bacteria</taxon>
        <taxon>Pseudomonadati</taxon>
        <taxon>Bacteroidota</taxon>
        <taxon>Cytophagia</taxon>
        <taxon>Cytophagales</taxon>
        <taxon>Cytophagaceae</taxon>
        <taxon>Sporocytophaga</taxon>
    </lineage>
</organism>
<protein>
    <submittedName>
        <fullName evidence="1">Phage protein</fullName>
    </submittedName>
</protein>
<name>A0A098LHI1_9BACT</name>
<reference evidence="1 2" key="1">
    <citation type="submission" date="2014-09" db="EMBL/GenBank/DDBJ databases">
        <title>Sporocytophaga myxococcoides PG-01 genome sequencing.</title>
        <authorList>
            <person name="Liu L."/>
            <person name="Gao P.J."/>
            <person name="Chen G.J."/>
            <person name="Wang L.S."/>
        </authorList>
    </citation>
    <scope>NUCLEOTIDE SEQUENCE [LARGE SCALE GENOMIC DNA]</scope>
    <source>
        <strain evidence="1 2">PG-01</strain>
    </source>
</reference>
<evidence type="ECO:0000313" key="1">
    <source>
        <dbReference type="EMBL" id="GAL86400.1"/>
    </source>
</evidence>